<dbReference type="Gene3D" id="2.10.90.10">
    <property type="entry name" value="Cystine-knot cytokines"/>
    <property type="match status" value="1"/>
</dbReference>
<dbReference type="GO" id="GO:0008083">
    <property type="term" value="F:growth factor activity"/>
    <property type="evidence" value="ECO:0007669"/>
    <property type="project" value="UniProtKB-KW"/>
</dbReference>
<dbReference type="GO" id="GO:0030308">
    <property type="term" value="P:negative regulation of cell growth"/>
    <property type="evidence" value="ECO:0007669"/>
    <property type="project" value="Ensembl"/>
</dbReference>
<feature type="signal peptide" evidence="10">
    <location>
        <begin position="1"/>
        <end position="22"/>
    </location>
</feature>
<dbReference type="GO" id="GO:0030513">
    <property type="term" value="P:positive regulation of BMP signaling pathway"/>
    <property type="evidence" value="ECO:0007669"/>
    <property type="project" value="Ensembl"/>
</dbReference>
<dbReference type="OMA" id="CICISGA"/>
<name>A0A8D0LB82_SPHPU</name>
<evidence type="ECO:0000256" key="8">
    <source>
        <dbReference type="RuleBase" id="RU000354"/>
    </source>
</evidence>
<reference evidence="12" key="2">
    <citation type="submission" date="2025-09" db="UniProtKB">
        <authorList>
            <consortium name="Ensembl"/>
        </authorList>
    </citation>
    <scope>IDENTIFICATION</scope>
</reference>
<feature type="region of interest" description="Disordered" evidence="9">
    <location>
        <begin position="283"/>
        <end position="321"/>
    </location>
</feature>
<dbReference type="FunFam" id="2.10.90.10:FF:000001">
    <property type="entry name" value="Bone morphogenetic protein 4"/>
    <property type="match status" value="1"/>
</dbReference>
<protein>
    <submittedName>
        <fullName evidence="12">Growth differentiation factor 2</fullName>
    </submittedName>
</protein>
<proteinExistence type="inferred from homology"/>
<dbReference type="GO" id="GO:0001937">
    <property type="term" value="P:negative regulation of endothelial cell proliferation"/>
    <property type="evidence" value="ECO:0007669"/>
    <property type="project" value="Ensembl"/>
</dbReference>
<dbReference type="GO" id="GO:0061036">
    <property type="term" value="P:positive regulation of cartilage development"/>
    <property type="evidence" value="ECO:0007669"/>
    <property type="project" value="Ensembl"/>
</dbReference>
<accession>A0A8D0LB82</accession>
<keyword evidence="6" id="KW-1015">Disulfide bond</keyword>
<evidence type="ECO:0000256" key="1">
    <source>
        <dbReference type="ARBA" id="ARBA00004613"/>
    </source>
</evidence>
<evidence type="ECO:0000256" key="2">
    <source>
        <dbReference type="ARBA" id="ARBA00006656"/>
    </source>
</evidence>
<dbReference type="GO" id="GO:0005615">
    <property type="term" value="C:extracellular space"/>
    <property type="evidence" value="ECO:0007669"/>
    <property type="project" value="Ensembl"/>
</dbReference>
<dbReference type="GO" id="GO:0045944">
    <property type="term" value="P:positive regulation of transcription by RNA polymerase II"/>
    <property type="evidence" value="ECO:0007669"/>
    <property type="project" value="Ensembl"/>
</dbReference>
<dbReference type="InterPro" id="IPR001839">
    <property type="entry name" value="TGF-b_C"/>
</dbReference>
<keyword evidence="13" id="KW-1185">Reference proteome</keyword>
<evidence type="ECO:0000313" key="12">
    <source>
        <dbReference type="Ensembl" id="ENSSPUP00000022202.1"/>
    </source>
</evidence>
<dbReference type="PANTHER" id="PTHR11848:SF157">
    <property type="entry name" value="GROWTH_DIFFERENTIATION FACTOR 2"/>
    <property type="match status" value="1"/>
</dbReference>
<dbReference type="GO" id="GO:0005125">
    <property type="term" value="F:cytokine activity"/>
    <property type="evidence" value="ECO:0007669"/>
    <property type="project" value="Ensembl"/>
</dbReference>
<evidence type="ECO:0000256" key="5">
    <source>
        <dbReference type="ARBA" id="ARBA00023030"/>
    </source>
</evidence>
<dbReference type="GO" id="GO:1903348">
    <property type="term" value="P:positive regulation of bicellular tight junction assembly"/>
    <property type="evidence" value="ECO:0007669"/>
    <property type="project" value="Ensembl"/>
</dbReference>
<dbReference type="InterPro" id="IPR029034">
    <property type="entry name" value="Cystine-knot_cytokine"/>
</dbReference>
<sequence length="426" mass="48295">MSYFGTLAALFVLSLIACLTRGKPFEGWSKSSGTEDFNQHFGAHGEEQGEIHFDFKTFLENMKADLLRSLNLSGVPSQDKTKEEPPQFMIDLYNRYATDKSSSPASNIVRSFGPEDVVSQIAPEENPFQKHVLFFNVSIPQHEEVTRAQLRIHVDCQQDEASFSRLEGNMVVYDVLDGDFWESQEQTKAFLVSQDIQECGWEMFDVSSAVKRWVRTEKTKSTNQLEVAIECKILGDFTCRNLDISVMPDTKNPPLLIVFSNDHSNRMRETNMELQEMIVHEQESVRKKSAKNSTVHKAGEGKSPGTGIHHPSSRRKRSVESNHCRRTALRVNFKDIGWDSWIIAPQYYDAFECKGDCFFPLTDNVTPTKHAIVQTLVHYMNPKKAAKACCVPTKLDAISMLYKDDAGIPTLKSHYEGMQVAECGCR</sequence>
<feature type="chain" id="PRO_5034658998" evidence="10">
    <location>
        <begin position="23"/>
        <end position="426"/>
    </location>
</feature>
<dbReference type="GO" id="GO:0045747">
    <property type="term" value="P:positive regulation of Notch signaling pathway"/>
    <property type="evidence" value="ECO:0007669"/>
    <property type="project" value="Ensembl"/>
</dbReference>
<dbReference type="GO" id="GO:0030509">
    <property type="term" value="P:BMP signaling pathway"/>
    <property type="evidence" value="ECO:0007669"/>
    <property type="project" value="Ensembl"/>
</dbReference>
<dbReference type="GO" id="GO:0032757">
    <property type="term" value="P:positive regulation of interleukin-8 production"/>
    <property type="evidence" value="ECO:0007669"/>
    <property type="project" value="Ensembl"/>
</dbReference>
<dbReference type="GO" id="GO:0010596">
    <property type="term" value="P:negative regulation of endothelial cell migration"/>
    <property type="evidence" value="ECO:0007669"/>
    <property type="project" value="Ensembl"/>
</dbReference>
<dbReference type="PROSITE" id="PS00250">
    <property type="entry name" value="TGF_BETA_1"/>
    <property type="match status" value="1"/>
</dbReference>
<comment type="subcellular location">
    <subcellularLocation>
        <location evidence="1">Secreted</location>
    </subcellularLocation>
</comment>
<dbReference type="Pfam" id="PF00019">
    <property type="entry name" value="TGF_beta"/>
    <property type="match status" value="1"/>
</dbReference>
<feature type="domain" description="TGF-beta family profile" evidence="11">
    <location>
        <begin position="314"/>
        <end position="426"/>
    </location>
</feature>
<organism evidence="12 13">
    <name type="scientific">Sphenodon punctatus</name>
    <name type="common">Tuatara</name>
    <name type="synonym">Hatteria punctata</name>
    <dbReference type="NCBI Taxonomy" id="8508"/>
    <lineage>
        <taxon>Eukaryota</taxon>
        <taxon>Metazoa</taxon>
        <taxon>Chordata</taxon>
        <taxon>Craniata</taxon>
        <taxon>Vertebrata</taxon>
        <taxon>Euteleostomi</taxon>
        <taxon>Lepidosauria</taxon>
        <taxon>Sphenodontia</taxon>
        <taxon>Sphenodontidae</taxon>
        <taxon>Sphenodon</taxon>
    </lineage>
</organism>
<dbReference type="GO" id="GO:0060391">
    <property type="term" value="P:positive regulation of SMAD protein signal transduction"/>
    <property type="evidence" value="ECO:0007669"/>
    <property type="project" value="Ensembl"/>
</dbReference>
<evidence type="ECO:0000256" key="10">
    <source>
        <dbReference type="SAM" id="SignalP"/>
    </source>
</evidence>
<evidence type="ECO:0000256" key="7">
    <source>
        <dbReference type="ARBA" id="ARBA00023180"/>
    </source>
</evidence>
<dbReference type="Proteomes" id="UP000694392">
    <property type="component" value="Unplaced"/>
</dbReference>
<evidence type="ECO:0000313" key="13">
    <source>
        <dbReference type="Proteomes" id="UP000694392"/>
    </source>
</evidence>
<evidence type="ECO:0000256" key="6">
    <source>
        <dbReference type="ARBA" id="ARBA00023157"/>
    </source>
</evidence>
<dbReference type="GeneTree" id="ENSGT00940000159802"/>
<dbReference type="SMART" id="SM00204">
    <property type="entry name" value="TGFB"/>
    <property type="match status" value="1"/>
</dbReference>
<keyword evidence="7" id="KW-0325">Glycoprotein</keyword>
<dbReference type="CDD" id="cd19400">
    <property type="entry name" value="TGF_beta_BMP9"/>
    <property type="match status" value="1"/>
</dbReference>
<evidence type="ECO:0000256" key="3">
    <source>
        <dbReference type="ARBA" id="ARBA00022525"/>
    </source>
</evidence>
<keyword evidence="4 10" id="KW-0732">Signal</keyword>
<keyword evidence="5 8" id="KW-0339">Growth factor</keyword>
<evidence type="ECO:0000256" key="4">
    <source>
        <dbReference type="ARBA" id="ARBA00022729"/>
    </source>
</evidence>
<gene>
    <name evidence="12" type="primary">GDF2</name>
</gene>
<comment type="similarity">
    <text evidence="2 8">Belongs to the TGF-beta family.</text>
</comment>
<dbReference type="GO" id="GO:0032924">
    <property type="term" value="P:activin receptor signaling pathway"/>
    <property type="evidence" value="ECO:0007669"/>
    <property type="project" value="Ensembl"/>
</dbReference>
<dbReference type="GO" id="GO:0001569">
    <property type="term" value="P:branching involved in blood vessel morphogenesis"/>
    <property type="evidence" value="ECO:0007669"/>
    <property type="project" value="Ensembl"/>
</dbReference>
<dbReference type="GO" id="GO:0043539">
    <property type="term" value="F:protein serine/threonine kinase activator activity"/>
    <property type="evidence" value="ECO:0007669"/>
    <property type="project" value="Ensembl"/>
</dbReference>
<dbReference type="InterPro" id="IPR001111">
    <property type="entry name" value="TGF-b_propeptide"/>
</dbReference>
<keyword evidence="3" id="KW-0964">Secreted</keyword>
<dbReference type="GO" id="GO:0045766">
    <property type="term" value="P:positive regulation of angiogenesis"/>
    <property type="evidence" value="ECO:0007669"/>
    <property type="project" value="Ensembl"/>
</dbReference>
<dbReference type="SUPFAM" id="SSF57501">
    <property type="entry name" value="Cystine-knot cytokines"/>
    <property type="match status" value="1"/>
</dbReference>
<dbReference type="Pfam" id="PF00688">
    <property type="entry name" value="TGFb_propeptide"/>
    <property type="match status" value="1"/>
</dbReference>
<dbReference type="AlphaFoldDB" id="A0A8D0LB82"/>
<evidence type="ECO:0000256" key="9">
    <source>
        <dbReference type="SAM" id="MobiDB-lite"/>
    </source>
</evidence>
<dbReference type="GO" id="GO:0006366">
    <property type="term" value="P:transcription by RNA polymerase II"/>
    <property type="evidence" value="ECO:0007669"/>
    <property type="project" value="Ensembl"/>
</dbReference>
<dbReference type="InterPro" id="IPR015615">
    <property type="entry name" value="TGF-beta-rel"/>
</dbReference>
<dbReference type="PROSITE" id="PS51362">
    <property type="entry name" value="TGF_BETA_2"/>
    <property type="match status" value="1"/>
</dbReference>
<dbReference type="InterPro" id="IPR017948">
    <property type="entry name" value="TGFb_CS"/>
</dbReference>
<dbReference type="Gene3D" id="2.60.120.970">
    <property type="match status" value="1"/>
</dbReference>
<evidence type="ECO:0000259" key="11">
    <source>
        <dbReference type="PROSITE" id="PS51362"/>
    </source>
</evidence>
<dbReference type="GO" id="GO:0001649">
    <property type="term" value="P:osteoblast differentiation"/>
    <property type="evidence" value="ECO:0007669"/>
    <property type="project" value="Ensembl"/>
</dbReference>
<reference evidence="12" key="1">
    <citation type="submission" date="2025-08" db="UniProtKB">
        <authorList>
            <consortium name="Ensembl"/>
        </authorList>
    </citation>
    <scope>IDENTIFICATION</scope>
</reference>
<dbReference type="GO" id="GO:0001570">
    <property type="term" value="P:vasculogenesis"/>
    <property type="evidence" value="ECO:0007669"/>
    <property type="project" value="Ensembl"/>
</dbReference>
<dbReference type="GO" id="GO:0001938">
    <property type="term" value="P:positive regulation of endothelial cell proliferation"/>
    <property type="evidence" value="ECO:0007669"/>
    <property type="project" value="Ensembl"/>
</dbReference>
<dbReference type="GO" id="GO:0045603">
    <property type="term" value="P:positive regulation of endothelial cell differentiation"/>
    <property type="evidence" value="ECO:0007669"/>
    <property type="project" value="Ensembl"/>
</dbReference>
<dbReference type="Ensembl" id="ENSSPUT00000023660.1">
    <property type="protein sequence ID" value="ENSSPUP00000022202.1"/>
    <property type="gene ID" value="ENSSPUG00000017056.1"/>
</dbReference>
<dbReference type="PANTHER" id="PTHR11848">
    <property type="entry name" value="TGF-BETA FAMILY"/>
    <property type="match status" value="1"/>
</dbReference>